<evidence type="ECO:0000256" key="7">
    <source>
        <dbReference type="ARBA" id="ARBA00023053"/>
    </source>
</evidence>
<keyword evidence="2 14" id="KW-0813">Transport</keyword>
<dbReference type="GO" id="GO:0046872">
    <property type="term" value="F:metal ion binding"/>
    <property type="evidence" value="ECO:0007669"/>
    <property type="project" value="UniProtKB-KW"/>
</dbReference>
<proteinExistence type="inferred from homology"/>
<evidence type="ECO:0000256" key="14">
    <source>
        <dbReference type="HAMAP-Rule" id="MF_00454"/>
    </source>
</evidence>
<keyword evidence="4 14" id="KW-0812">Transmembrane</keyword>
<dbReference type="EMBL" id="JAGHKT020000011">
    <property type="protein sequence ID" value="MCM5672757.1"/>
    <property type="molecule type" value="Genomic_DNA"/>
</dbReference>
<evidence type="ECO:0000313" key="15">
    <source>
        <dbReference type="EMBL" id="MCM5672757.1"/>
    </source>
</evidence>
<dbReference type="Proteomes" id="UP000665944">
    <property type="component" value="Unassembled WGS sequence"/>
</dbReference>
<comment type="caution">
    <text evidence="15">The sequence shown here is derived from an EMBL/GenBank/DDBJ whole genome shotgun (WGS) entry which is preliminary data.</text>
</comment>
<keyword evidence="5 14" id="KW-0479">Metal-binding</keyword>
<evidence type="ECO:0000256" key="13">
    <source>
        <dbReference type="ARBA" id="ARBA00049940"/>
    </source>
</evidence>
<feature type="transmembrane region" description="Helical" evidence="14">
    <location>
        <begin position="63"/>
        <end position="84"/>
    </location>
</feature>
<dbReference type="GO" id="GO:0005886">
    <property type="term" value="C:plasma membrane"/>
    <property type="evidence" value="ECO:0007669"/>
    <property type="project" value="UniProtKB-SubCell"/>
</dbReference>
<keyword evidence="6 14" id="KW-1133">Transmembrane helix</keyword>
<dbReference type="InterPro" id="IPR003691">
    <property type="entry name" value="FluC"/>
</dbReference>
<dbReference type="PANTHER" id="PTHR28259">
    <property type="entry name" value="FLUORIDE EXPORT PROTEIN 1-RELATED"/>
    <property type="match status" value="1"/>
</dbReference>
<keyword evidence="16" id="KW-1185">Reference proteome</keyword>
<keyword evidence="10 14" id="KW-0407">Ion channel</keyword>
<evidence type="ECO:0000256" key="1">
    <source>
        <dbReference type="ARBA" id="ARBA00004651"/>
    </source>
</evidence>
<evidence type="ECO:0000256" key="12">
    <source>
        <dbReference type="ARBA" id="ARBA00035585"/>
    </source>
</evidence>
<dbReference type="RefSeq" id="WP_017176369.1">
    <property type="nucleotide sequence ID" value="NZ_CABMJU010000067.1"/>
</dbReference>
<comment type="subcellular location">
    <subcellularLocation>
        <location evidence="1 14">Cell membrane</location>
        <topology evidence="1 14">Multi-pass membrane protein</topology>
    </subcellularLocation>
</comment>
<gene>
    <name evidence="14" type="primary">fluC</name>
    <name evidence="14" type="synonym">crcB</name>
    <name evidence="15" type="ORF">J7T32_008390</name>
</gene>
<comment type="activity regulation">
    <text evidence="14">Na(+) is not transported, but it plays an essential structural role and its presence is essential for fluoride channel function.</text>
</comment>
<comment type="catalytic activity">
    <reaction evidence="12">
        <text>fluoride(in) = fluoride(out)</text>
        <dbReference type="Rhea" id="RHEA:76159"/>
        <dbReference type="ChEBI" id="CHEBI:17051"/>
    </reaction>
    <physiologicalReaction direction="left-to-right" evidence="12">
        <dbReference type="Rhea" id="RHEA:76160"/>
    </physiologicalReaction>
</comment>
<evidence type="ECO:0000256" key="8">
    <source>
        <dbReference type="ARBA" id="ARBA00023065"/>
    </source>
</evidence>
<keyword evidence="7 14" id="KW-0915">Sodium</keyword>
<evidence type="ECO:0000313" key="16">
    <source>
        <dbReference type="Proteomes" id="UP000665944"/>
    </source>
</evidence>
<dbReference type="GO" id="GO:0140114">
    <property type="term" value="P:cellular detoxification of fluoride"/>
    <property type="evidence" value="ECO:0007669"/>
    <property type="project" value="UniProtKB-UniRule"/>
</dbReference>
<dbReference type="AlphaFoldDB" id="A0A4Q9WMM3"/>
<accession>A0A4Q9WMM3</accession>
<sequence>MIQALLIMIGGGLGAVVRAWLTDVTKSKWSTSIPIATLIVNWIGSFLIGLTTGLSIHLNWIHMFFITGFLGGLTTFSTMSYELAQCLTPSFKLFKFMMYSLLQFVIGFIACWIGFII</sequence>
<evidence type="ECO:0000256" key="4">
    <source>
        <dbReference type="ARBA" id="ARBA00022692"/>
    </source>
</evidence>
<dbReference type="GO" id="GO:0062054">
    <property type="term" value="F:fluoride channel activity"/>
    <property type="evidence" value="ECO:0007669"/>
    <property type="project" value="UniProtKB-UniRule"/>
</dbReference>
<evidence type="ECO:0000256" key="9">
    <source>
        <dbReference type="ARBA" id="ARBA00023136"/>
    </source>
</evidence>
<evidence type="ECO:0000256" key="5">
    <source>
        <dbReference type="ARBA" id="ARBA00022723"/>
    </source>
</evidence>
<feature type="transmembrane region" description="Helical" evidence="14">
    <location>
        <begin position="35"/>
        <end position="56"/>
    </location>
</feature>
<protein>
    <recommendedName>
        <fullName evidence="14">Fluoride-specific ion channel FluC</fullName>
    </recommendedName>
</protein>
<dbReference type="HAMAP" id="MF_00454">
    <property type="entry name" value="FluC"/>
    <property type="match status" value="1"/>
</dbReference>
<dbReference type="PANTHER" id="PTHR28259:SF16">
    <property type="entry name" value="FLUORIDE-SPECIFIC ION CHANNEL FLUC 2"/>
    <property type="match status" value="1"/>
</dbReference>
<feature type="binding site" evidence="14">
    <location>
        <position position="71"/>
    </location>
    <ligand>
        <name>Na(+)</name>
        <dbReference type="ChEBI" id="CHEBI:29101"/>
        <note>structural</note>
    </ligand>
</feature>
<keyword evidence="3 14" id="KW-1003">Cell membrane</keyword>
<organism evidence="15 16">
    <name type="scientific">Staphylococcus hominis</name>
    <dbReference type="NCBI Taxonomy" id="1290"/>
    <lineage>
        <taxon>Bacteria</taxon>
        <taxon>Bacillati</taxon>
        <taxon>Bacillota</taxon>
        <taxon>Bacilli</taxon>
        <taxon>Bacillales</taxon>
        <taxon>Staphylococcaceae</taxon>
        <taxon>Staphylococcus</taxon>
    </lineage>
</organism>
<dbReference type="Pfam" id="PF02537">
    <property type="entry name" value="CRCB"/>
    <property type="match status" value="1"/>
</dbReference>
<evidence type="ECO:0000256" key="10">
    <source>
        <dbReference type="ARBA" id="ARBA00023303"/>
    </source>
</evidence>
<comment type="similarity">
    <text evidence="11 14">Belongs to the fluoride channel Fluc/FEX (TC 1.A.43) family.</text>
</comment>
<evidence type="ECO:0000256" key="2">
    <source>
        <dbReference type="ARBA" id="ARBA00022448"/>
    </source>
</evidence>
<evidence type="ECO:0000256" key="11">
    <source>
        <dbReference type="ARBA" id="ARBA00035120"/>
    </source>
</evidence>
<evidence type="ECO:0000256" key="6">
    <source>
        <dbReference type="ARBA" id="ARBA00022989"/>
    </source>
</evidence>
<keyword evidence="9 14" id="KW-0472">Membrane</keyword>
<evidence type="ECO:0000256" key="3">
    <source>
        <dbReference type="ARBA" id="ARBA00022475"/>
    </source>
</evidence>
<name>A0A4Q9WMM3_STAHO</name>
<feature type="transmembrane region" description="Helical" evidence="14">
    <location>
        <begin position="96"/>
        <end position="116"/>
    </location>
</feature>
<keyword evidence="8 14" id="KW-0406">Ion transport</keyword>
<reference evidence="15 16" key="1">
    <citation type="submission" date="2022-06" db="EMBL/GenBank/DDBJ databases">
        <title>Staphylococcus hominis ShoR14 genome sequence.</title>
        <authorList>
            <person name="Yeo C.C."/>
            <person name="Chew C.H."/>
            <person name="Che Hamzah A.M."/>
            <person name="Al-Trad E.I."/>
        </authorList>
    </citation>
    <scope>NUCLEOTIDE SEQUENCE [LARGE SCALE GENOMIC DNA]</scope>
    <source>
        <strain evidence="15 16">ShoR14</strain>
    </source>
</reference>
<feature type="binding site" evidence="14">
    <location>
        <position position="74"/>
    </location>
    <ligand>
        <name>Na(+)</name>
        <dbReference type="ChEBI" id="CHEBI:29101"/>
        <note>structural</note>
    </ligand>
</feature>
<comment type="function">
    <text evidence="13 14">Fluoride-specific ion channel. Important for reducing fluoride concentration in the cell, thus reducing its toxicity.</text>
</comment>